<dbReference type="WBParaSite" id="SCUD_0000888001-mRNA-1">
    <property type="protein sequence ID" value="SCUD_0000888001-mRNA-1"/>
    <property type="gene ID" value="SCUD_0000888001"/>
</dbReference>
<name>A0A183K1L7_9TREM</name>
<evidence type="ECO:0000313" key="2">
    <source>
        <dbReference type="EMBL" id="VDP33051.1"/>
    </source>
</evidence>
<protein>
    <submittedName>
        <fullName evidence="2 4">Uncharacterized protein</fullName>
    </submittedName>
</protein>
<keyword evidence="1" id="KW-0812">Transmembrane</keyword>
<evidence type="ECO:0000313" key="3">
    <source>
        <dbReference type="Proteomes" id="UP000279833"/>
    </source>
</evidence>
<evidence type="ECO:0000313" key="4">
    <source>
        <dbReference type="WBParaSite" id="SCUD_0000888001-mRNA-1"/>
    </source>
</evidence>
<evidence type="ECO:0000256" key="1">
    <source>
        <dbReference type="SAM" id="Phobius"/>
    </source>
</evidence>
<sequence length="34" mass="3891">MALCNCTRSILIILFLSTRLFILFPSWTTCISIV</sequence>
<keyword evidence="3" id="KW-1185">Reference proteome</keyword>
<reference evidence="2 3" key="2">
    <citation type="submission" date="2018-11" db="EMBL/GenBank/DDBJ databases">
        <authorList>
            <consortium name="Pathogen Informatics"/>
        </authorList>
    </citation>
    <scope>NUCLEOTIDE SEQUENCE [LARGE SCALE GENOMIC DNA]</scope>
    <source>
        <strain evidence="2">Dakar</strain>
        <strain evidence="3">Dakar, Senegal</strain>
    </source>
</reference>
<proteinExistence type="predicted"/>
<dbReference type="EMBL" id="UZAK01032953">
    <property type="protein sequence ID" value="VDP33051.1"/>
    <property type="molecule type" value="Genomic_DNA"/>
</dbReference>
<organism evidence="4">
    <name type="scientific">Schistosoma curassoni</name>
    <dbReference type="NCBI Taxonomy" id="6186"/>
    <lineage>
        <taxon>Eukaryota</taxon>
        <taxon>Metazoa</taxon>
        <taxon>Spiralia</taxon>
        <taxon>Lophotrochozoa</taxon>
        <taxon>Platyhelminthes</taxon>
        <taxon>Trematoda</taxon>
        <taxon>Digenea</taxon>
        <taxon>Strigeidida</taxon>
        <taxon>Schistosomatoidea</taxon>
        <taxon>Schistosomatidae</taxon>
        <taxon>Schistosoma</taxon>
    </lineage>
</organism>
<keyword evidence="1" id="KW-1133">Transmembrane helix</keyword>
<feature type="transmembrane region" description="Helical" evidence="1">
    <location>
        <begin position="9"/>
        <end position="27"/>
    </location>
</feature>
<keyword evidence="1" id="KW-0472">Membrane</keyword>
<reference evidence="4" key="1">
    <citation type="submission" date="2016-06" db="UniProtKB">
        <authorList>
            <consortium name="WormBaseParasite"/>
        </authorList>
    </citation>
    <scope>IDENTIFICATION</scope>
</reference>
<dbReference type="AlphaFoldDB" id="A0A183K1L7"/>
<accession>A0A183K1L7</accession>
<gene>
    <name evidence="2" type="ORF">SCUD_LOCUS8880</name>
</gene>
<dbReference type="Proteomes" id="UP000279833">
    <property type="component" value="Unassembled WGS sequence"/>
</dbReference>